<evidence type="ECO:0000313" key="2">
    <source>
        <dbReference type="EMBL" id="ACR80091.1"/>
    </source>
</evidence>
<dbReference type="HAMAP" id="MF_02088">
    <property type="entry name" value="Q_prec_transport"/>
    <property type="match status" value="1"/>
</dbReference>
<comment type="function">
    <text evidence="1">Involved in the import of queuosine (Q) precursors, required for Q precursor salvage.</text>
</comment>
<dbReference type="PANTHER" id="PTHR34300">
    <property type="entry name" value="QUEUOSINE PRECURSOR TRANSPORTER-RELATED"/>
    <property type="match status" value="1"/>
</dbReference>
<feature type="transmembrane region" description="Helical" evidence="1">
    <location>
        <begin position="92"/>
        <end position="113"/>
    </location>
</feature>
<keyword evidence="1" id="KW-1003">Cell membrane</keyword>
<dbReference type="Proteomes" id="UP000002382">
    <property type="component" value="Chromosome"/>
</dbReference>
<keyword evidence="1" id="KW-0812">Transmembrane</keyword>
<keyword evidence="3" id="KW-1185">Reference proteome</keyword>
<proteinExistence type="inferred from homology"/>
<comment type="similarity">
    <text evidence="1">Belongs to the vitamin uptake transporter (VUT/ECF) (TC 2.A.88) family. Q precursor transporter subfamily.</text>
</comment>
<reference evidence="2 3" key="1">
    <citation type="submission" date="2009-06" db="EMBL/GenBank/DDBJ databases">
        <title>Complete sequence of Thermotogales bacterium TBF 19.5.1.</title>
        <authorList>
            <consortium name="US DOE Joint Genome Institute"/>
            <person name="Lucas S."/>
            <person name="Copeland A."/>
            <person name="Lapidus A."/>
            <person name="Glavina del Rio T."/>
            <person name="Tice H."/>
            <person name="Bruce D."/>
            <person name="Goodwin L."/>
            <person name="Pitluck S."/>
            <person name="Chertkov O."/>
            <person name="Brettin T."/>
            <person name="Detter J.C."/>
            <person name="Han C."/>
            <person name="Schmutz J."/>
            <person name="Larimer F."/>
            <person name="Land M."/>
            <person name="Hauser L."/>
            <person name="Kyrpides N."/>
            <person name="Ovchinnikova G."/>
            <person name="Noll K."/>
        </authorList>
    </citation>
    <scope>NUCLEOTIDE SEQUENCE [LARGE SCALE GENOMIC DNA]</scope>
    <source>
        <strain evidence="3">ATCC BAA-1733 / DSM 21960 / TBF 19.5.1</strain>
    </source>
</reference>
<reference evidence="2 3" key="2">
    <citation type="journal article" date="2011" name="J. Bacteriol.">
        <title>Genome Sequence of Kosmotoga olearia Strain TBF 19.5.1, a Thermophilic Bacterium with a Wide Growth Temperature Range, Isolated from the Troll B Oil Platform in the North Sea.</title>
        <authorList>
            <person name="Swithers K.S."/>
            <person name="Dipippo J.L."/>
            <person name="Bruce D.C."/>
            <person name="Detter C."/>
            <person name="Tapia R."/>
            <person name="Han S."/>
            <person name="Goodwin L.A."/>
            <person name="Han J."/>
            <person name="Woyke T."/>
            <person name="Pitluck S."/>
            <person name="Pennacchio L."/>
            <person name="Nolan M."/>
            <person name="Mikhailova N."/>
            <person name="Land M.L."/>
            <person name="Nesbo C.L."/>
            <person name="Gogarten J.P."/>
            <person name="Noll K.M."/>
        </authorList>
    </citation>
    <scope>NUCLEOTIDE SEQUENCE [LARGE SCALE GENOMIC DNA]</scope>
    <source>
        <strain evidence="3">ATCC BAA-1733 / DSM 21960 / TBF 19.5.1</strain>
    </source>
</reference>
<protein>
    <recommendedName>
        <fullName evidence="1">Probable queuosine precursor transporter</fullName>
        <shortName evidence="1">Q precursor transporter</shortName>
    </recommendedName>
</protein>
<sequence>MFAFFSSLPNELLWFIFMMVDLSVAVVLFKFFKRDGLYMLIVGNIILANIQVVKLVELFGFTATLGNILYGSIFFATDILSEIYGKKEARRGVILGFASLLMMTLYMQFALYIKPIEEANAVQNALQTIFGIMPRIALGSLTAYLISQFHDVWAFHFWKKITSGKHLWLRNNLSTMVSQFIDSFVFVFIAFWGVFDFSIWWQVLWTTYIFKWIVAAIDTPFIYLAKWLWEKEVKA</sequence>
<dbReference type="PANTHER" id="PTHR34300:SF2">
    <property type="entry name" value="QUEUOSINE PRECURSOR TRANSPORTER-RELATED"/>
    <property type="match status" value="1"/>
</dbReference>
<feature type="transmembrane region" description="Helical" evidence="1">
    <location>
        <begin position="36"/>
        <end position="53"/>
    </location>
</feature>
<evidence type="ECO:0000256" key="1">
    <source>
        <dbReference type="HAMAP-Rule" id="MF_02088"/>
    </source>
</evidence>
<keyword evidence="1" id="KW-0997">Cell inner membrane</keyword>
<dbReference type="InterPro" id="IPR003744">
    <property type="entry name" value="YhhQ"/>
</dbReference>
<dbReference type="NCBIfam" id="TIGR00697">
    <property type="entry name" value="queuosine precursor transporter"/>
    <property type="match status" value="1"/>
</dbReference>
<feature type="transmembrane region" description="Helical" evidence="1">
    <location>
        <begin position="125"/>
        <end position="146"/>
    </location>
</feature>
<keyword evidence="1" id="KW-0472">Membrane</keyword>
<dbReference type="GO" id="GO:0005886">
    <property type="term" value="C:plasma membrane"/>
    <property type="evidence" value="ECO:0007669"/>
    <property type="project" value="UniProtKB-SubCell"/>
</dbReference>
<dbReference type="Pfam" id="PF02592">
    <property type="entry name" value="Vut_1"/>
    <property type="match status" value="1"/>
</dbReference>
<dbReference type="eggNOG" id="COG1738">
    <property type="taxonomic scope" value="Bacteria"/>
</dbReference>
<dbReference type="EMBL" id="CP001634">
    <property type="protein sequence ID" value="ACR80091.1"/>
    <property type="molecule type" value="Genomic_DNA"/>
</dbReference>
<dbReference type="AlphaFoldDB" id="C5CDY9"/>
<evidence type="ECO:0000313" key="3">
    <source>
        <dbReference type="Proteomes" id="UP000002382"/>
    </source>
</evidence>
<feature type="transmembrane region" description="Helical" evidence="1">
    <location>
        <begin position="209"/>
        <end position="229"/>
    </location>
</feature>
<accession>C5CDY9</accession>
<gene>
    <name evidence="2" type="ordered locus">Kole_1398</name>
</gene>
<dbReference type="RefSeq" id="WP_015868738.1">
    <property type="nucleotide sequence ID" value="NC_012785.1"/>
</dbReference>
<dbReference type="HOGENOM" id="CLU_075503_2_1_0"/>
<comment type="subcellular location">
    <subcellularLocation>
        <location evidence="1">Cell inner membrane</location>
        <topology evidence="1">Multi-pass membrane protein</topology>
    </subcellularLocation>
</comment>
<feature type="transmembrane region" description="Helical" evidence="1">
    <location>
        <begin position="59"/>
        <end position="80"/>
    </location>
</feature>
<dbReference type="GO" id="GO:0022857">
    <property type="term" value="F:transmembrane transporter activity"/>
    <property type="evidence" value="ECO:0007669"/>
    <property type="project" value="UniProtKB-UniRule"/>
</dbReference>
<keyword evidence="1" id="KW-1133">Transmembrane helix</keyword>
<dbReference type="KEGG" id="kol:Kole_1398"/>
<keyword evidence="1" id="KW-0813">Transport</keyword>
<organism evidence="2 3">
    <name type="scientific">Kosmotoga olearia (strain ATCC BAA-1733 / DSM 21960 / TBF 19.5.1)</name>
    <dbReference type="NCBI Taxonomy" id="521045"/>
    <lineage>
        <taxon>Bacteria</taxon>
        <taxon>Thermotogati</taxon>
        <taxon>Thermotogota</taxon>
        <taxon>Thermotogae</taxon>
        <taxon>Kosmotogales</taxon>
        <taxon>Kosmotogaceae</taxon>
        <taxon>Kosmotoga</taxon>
    </lineage>
</organism>
<feature type="transmembrane region" description="Helical" evidence="1">
    <location>
        <begin position="12"/>
        <end position="29"/>
    </location>
</feature>
<name>C5CDY9_KOSOT</name>
<feature type="transmembrane region" description="Helical" evidence="1">
    <location>
        <begin position="180"/>
        <end position="203"/>
    </location>
</feature>